<feature type="region of interest" description="Disordered" evidence="1">
    <location>
        <begin position="663"/>
        <end position="690"/>
    </location>
</feature>
<feature type="region of interest" description="Disordered" evidence="1">
    <location>
        <begin position="386"/>
        <end position="435"/>
    </location>
</feature>
<feature type="compositionally biased region" description="Pro residues" evidence="1">
    <location>
        <begin position="864"/>
        <end position="879"/>
    </location>
</feature>
<feature type="region of interest" description="Disordered" evidence="1">
    <location>
        <begin position="199"/>
        <end position="233"/>
    </location>
</feature>
<feature type="region of interest" description="Disordered" evidence="1">
    <location>
        <begin position="305"/>
        <end position="371"/>
    </location>
</feature>
<dbReference type="Proteomes" id="UP001203297">
    <property type="component" value="Unassembled WGS sequence"/>
</dbReference>
<feature type="compositionally biased region" description="Low complexity" evidence="1">
    <location>
        <begin position="1883"/>
        <end position="1893"/>
    </location>
</feature>
<comment type="caution">
    <text evidence="2">The sequence shown here is derived from an EMBL/GenBank/DDBJ whole genome shotgun (WGS) entry which is preliminary data.</text>
</comment>
<feature type="region of interest" description="Disordered" evidence="1">
    <location>
        <begin position="859"/>
        <end position="924"/>
    </location>
</feature>
<feature type="compositionally biased region" description="Basic and acidic residues" evidence="1">
    <location>
        <begin position="1257"/>
        <end position="1266"/>
    </location>
</feature>
<feature type="compositionally biased region" description="Polar residues" evidence="1">
    <location>
        <begin position="812"/>
        <end position="827"/>
    </location>
</feature>
<evidence type="ECO:0000256" key="1">
    <source>
        <dbReference type="SAM" id="MobiDB-lite"/>
    </source>
</evidence>
<evidence type="ECO:0000313" key="3">
    <source>
        <dbReference type="Proteomes" id="UP001203297"/>
    </source>
</evidence>
<feature type="region of interest" description="Disordered" evidence="1">
    <location>
        <begin position="1545"/>
        <end position="1575"/>
    </location>
</feature>
<feature type="region of interest" description="Disordered" evidence="1">
    <location>
        <begin position="1"/>
        <end position="36"/>
    </location>
</feature>
<organism evidence="2 3">
    <name type="scientific">Multifurca ochricompacta</name>
    <dbReference type="NCBI Taxonomy" id="376703"/>
    <lineage>
        <taxon>Eukaryota</taxon>
        <taxon>Fungi</taxon>
        <taxon>Dikarya</taxon>
        <taxon>Basidiomycota</taxon>
        <taxon>Agaricomycotina</taxon>
        <taxon>Agaricomycetes</taxon>
        <taxon>Russulales</taxon>
        <taxon>Russulaceae</taxon>
        <taxon>Multifurca</taxon>
    </lineage>
</organism>
<gene>
    <name evidence="2" type="ORF">B0F90DRAFT_1817688</name>
</gene>
<feature type="region of interest" description="Disordered" evidence="1">
    <location>
        <begin position="1486"/>
        <end position="1509"/>
    </location>
</feature>
<feature type="compositionally biased region" description="Polar residues" evidence="1">
    <location>
        <begin position="679"/>
        <end position="690"/>
    </location>
</feature>
<feature type="compositionally biased region" description="Basic and acidic residues" evidence="1">
    <location>
        <begin position="1111"/>
        <end position="1133"/>
    </location>
</feature>
<feature type="compositionally biased region" description="Polar residues" evidence="1">
    <location>
        <begin position="663"/>
        <end position="672"/>
    </location>
</feature>
<feature type="compositionally biased region" description="Polar residues" evidence="1">
    <location>
        <begin position="1312"/>
        <end position="1323"/>
    </location>
</feature>
<feature type="compositionally biased region" description="Low complexity" evidence="1">
    <location>
        <begin position="345"/>
        <end position="356"/>
    </location>
</feature>
<sequence length="1893" mass="204418">MRSTLPLRSRPQSPNQPRTLPASPLQTPTQPASIPTIRLISATPFAMGPAPNIGDPFIDDTNPSLSVETVSPPLPIAPKQHAQAPRKRLVPKKSKLGLLVSGKSGKMHEKNDLSDVVRRVGGSAATVSGKNGFEIHVDPAARPEVGEVLMVKKKKSRATLSGLKWGTLGEVTNAAHSKDSTQTIRVKNEDKDKWWTIGRGRKDSKDKRIAEKENTQANSPRAHTKGLGSRSRFNSLDPSIILNDFSKTSEPLLQDSNSFIGEITQPPLLAPPNSTTGSIAIRAMRSMRSVARLASWTNGKSAEKELALSTPVEKRDKEPAEVKNNRKKEKRKFEFGREQAISRLSGSSSEAGAPASLHTLPDQASTTRKHGVLGLGLPSSFRFGTVRSSSAGSSDQTSAGSAEGHTLECHGRSSSAVSVTSSTRPKSATSRISSSGSASFKWVEERIETVKVACRRDRGVKRRDEAQYDSAGLRSRGAIVDVFPEQDSHLEVPKAGWSPPMPDVTAREASAGGHFVPESESVATPCRQARARPASDQMTGKEQRSKGVRGDTDVILSALDAATNELASLISRLDLEATPSTPGGTLRLSRSFTTLLTESPYLRDSPKKRGLSKALAMRPSMASLASLRSYPQPQKQEAAVNSRHYGQQIAPWPISPPKLLQDSLSNVPSLTPSAARKSVPSSASGRDFSPTTEFEPSFVFQPLRPAKASKPVTLPPAASMSPSIECHLNPEASSARTELPSPKFRSLSKETSIALLRDIPKAVSLRKTFRKVVSTLSLNAKEIESSLGPIRSGLPMSCEAKKDLGLAGTLGGSMSSRNLEQSLNPENPDSDIPDELQDILAGADAERLGDLEDTLSYLPVSPTYLPPSPGRPPESPLPTPVASQTSIVLSNGSVISTHPVDEDEQLEYRDESDSSSLGENDTKKSFDFTGELKKLSESAGTHRLSFVEQLENAFRTPAKYDLTGFNKFGPQGENIPPVPPIPAPFLASRLVPDESSDLGMVVSASEPLLPSPEIVVSKKAQVASSPHDSSEKLFASSKPSYGQLDLNFKFGRPPPFATPVDTTSLTLSDIIPSPAHARSLSIASALEDVPPQQSTLHPVTSGLSPHSPGRRRIDSDSSSKCSMHEGEPVDARSSHARASSQTSFKGLESFDEIRRGFEFVEDRPTFYPPPTVNNQRSQWPRDSMISIASVSSYGIVTNPGLRDPFDYGYQSRPASGDMSTSLTCPRRWMTHSRLSFAVLVASASIVTPPVSISGRLEHRVSRDRSKVISAKTPPIDSASSVGSSAQTHAAYGFAGGNRSSWAPSHRRDKSVDSVTSDASTRVSRPTLGDKMLDSRRDYCLPLTSIAASPPESVTSGRSFEYIRRQGSFESMMNDDRLTNLRDSTMDQKNSRNSITSESVFGGGGSYIAYSSPGQLQMNHIRPSSLFSTEDDSTNFKRDDDTMISMIGGGRVRRCSVGSLVEGSPIFVRVGKRKVPIRSQQHNIVQPSEGLVESPNLAQRSERSPNGLGEERMTSLQQGFLVSPEEHCLSADGVDTSFMAEPVFPRPMRPSRSRSGTHSISSGVDTPPLSLSGDTSSIASDSISSIDLSRINVSLTNMSYPSVMQSRTRIRSRGHGHRRRMSGIQISRSSVYETIEEEMSVNSTPVMNYFPDSLKSPVADDNVIVVDSDDSSSVAWDGRGVAALRKYYRLKDEADATIRESKQVWLDTPLSIYAIQSFEPPAHRSGMRALLEHSRQAYGPLTAELRRFRSRTNSRPSPYPQPHRTIKVSLSPSAVPAGAPTLLLPESKPTLAPPAPASAPHALQPRAVNPNMVAEMTSLVTEKIKGDSGSLVQSRLGFNARRSATGWAKRGVGKENKETKASSLATTVPGESLRLNRPRPRGRPAPSRAFVPVG</sequence>
<evidence type="ECO:0000313" key="2">
    <source>
        <dbReference type="EMBL" id="KAI0300079.1"/>
    </source>
</evidence>
<feature type="compositionally biased region" description="Low complexity" evidence="1">
    <location>
        <begin position="388"/>
        <end position="402"/>
    </location>
</feature>
<feature type="region of interest" description="Disordered" evidence="1">
    <location>
        <begin position="1257"/>
        <end position="1283"/>
    </location>
</feature>
<protein>
    <submittedName>
        <fullName evidence="2">Uncharacterized protein</fullName>
    </submittedName>
</protein>
<accession>A0AAD4QN26</accession>
<feature type="region of interest" description="Disordered" evidence="1">
    <location>
        <begin position="1848"/>
        <end position="1893"/>
    </location>
</feature>
<dbReference type="EMBL" id="WTXG01000019">
    <property type="protein sequence ID" value="KAI0300079.1"/>
    <property type="molecule type" value="Genomic_DNA"/>
</dbReference>
<feature type="compositionally biased region" description="Basic and acidic residues" evidence="1">
    <location>
        <begin position="539"/>
        <end position="549"/>
    </location>
</feature>
<proteinExistence type="predicted"/>
<feature type="region of interest" description="Disordered" evidence="1">
    <location>
        <begin position="1089"/>
        <end position="1143"/>
    </location>
</feature>
<feature type="region of interest" description="Disordered" evidence="1">
    <location>
        <begin position="1749"/>
        <end position="1806"/>
    </location>
</feature>
<feature type="compositionally biased region" description="Polar residues" evidence="1">
    <location>
        <begin position="881"/>
        <end position="896"/>
    </location>
</feature>
<keyword evidence="3" id="KW-1185">Reference proteome</keyword>
<feature type="region of interest" description="Disordered" evidence="1">
    <location>
        <begin position="516"/>
        <end position="549"/>
    </location>
</feature>
<feature type="compositionally biased region" description="Polar residues" evidence="1">
    <location>
        <begin position="1091"/>
        <end position="1104"/>
    </location>
</feature>
<feature type="region of interest" description="Disordered" evidence="1">
    <location>
        <begin position="1295"/>
        <end position="1328"/>
    </location>
</feature>
<feature type="region of interest" description="Disordered" evidence="1">
    <location>
        <begin position="809"/>
        <end position="834"/>
    </location>
</feature>
<feature type="compositionally biased region" description="Basic and acidic residues" evidence="1">
    <location>
        <begin position="305"/>
        <end position="324"/>
    </location>
</feature>
<feature type="compositionally biased region" description="Basic and acidic residues" evidence="1">
    <location>
        <begin position="199"/>
        <end position="214"/>
    </location>
</feature>
<feature type="compositionally biased region" description="Polar residues" evidence="1">
    <location>
        <begin position="10"/>
        <end position="33"/>
    </location>
</feature>
<feature type="compositionally biased region" description="Low complexity" evidence="1">
    <location>
        <begin position="1552"/>
        <end position="1575"/>
    </location>
</feature>
<reference evidence="2" key="1">
    <citation type="journal article" date="2022" name="New Phytol.">
        <title>Evolutionary transition to the ectomycorrhizal habit in the genomes of a hyperdiverse lineage of mushroom-forming fungi.</title>
        <authorList>
            <person name="Looney B."/>
            <person name="Miyauchi S."/>
            <person name="Morin E."/>
            <person name="Drula E."/>
            <person name="Courty P.E."/>
            <person name="Kohler A."/>
            <person name="Kuo A."/>
            <person name="LaButti K."/>
            <person name="Pangilinan J."/>
            <person name="Lipzen A."/>
            <person name="Riley R."/>
            <person name="Andreopoulos W."/>
            <person name="He G."/>
            <person name="Johnson J."/>
            <person name="Nolan M."/>
            <person name="Tritt A."/>
            <person name="Barry K.W."/>
            <person name="Grigoriev I.V."/>
            <person name="Nagy L.G."/>
            <person name="Hibbett D."/>
            <person name="Henrissat B."/>
            <person name="Matheny P.B."/>
            <person name="Labbe J."/>
            <person name="Martin F.M."/>
        </authorList>
    </citation>
    <scope>NUCLEOTIDE SEQUENCE</scope>
    <source>
        <strain evidence="2">BPL690</strain>
    </source>
</reference>
<name>A0AAD4QN26_9AGAM</name>
<feature type="compositionally biased region" description="Low complexity" evidence="1">
    <location>
        <begin position="413"/>
        <end position="435"/>
    </location>
</feature>